<proteinExistence type="predicted"/>
<dbReference type="Proteomes" id="UP000602905">
    <property type="component" value="Unassembled WGS sequence"/>
</dbReference>
<protein>
    <submittedName>
        <fullName evidence="2">Uncharacterized protein</fullName>
    </submittedName>
</protein>
<comment type="caution">
    <text evidence="2">The sequence shown here is derived from an EMBL/GenBank/DDBJ whole genome shotgun (WGS) entry which is preliminary data.</text>
</comment>
<name>A0A8H7HP14_9AGAM</name>
<evidence type="ECO:0000256" key="1">
    <source>
        <dbReference type="SAM" id="MobiDB-lite"/>
    </source>
</evidence>
<reference evidence="2" key="1">
    <citation type="submission" date="2020-09" db="EMBL/GenBank/DDBJ databases">
        <title>Comparative genome analyses of four rice-infecting Rhizoctonia solani isolates reveal extensive enrichment of homogalacturonan modification genes.</title>
        <authorList>
            <person name="Lee D.-Y."/>
            <person name="Jeon J."/>
            <person name="Kim K.-T."/>
            <person name="Cheong K."/>
            <person name="Song H."/>
            <person name="Choi G."/>
            <person name="Ko J."/>
            <person name="Opiyo S.O."/>
            <person name="Zuo S."/>
            <person name="Madhav S."/>
            <person name="Lee Y.-H."/>
            <person name="Wang G.-L."/>
        </authorList>
    </citation>
    <scope>NUCLEOTIDE SEQUENCE</scope>
    <source>
        <strain evidence="2">AG1-IA WGL</strain>
    </source>
</reference>
<accession>A0A8H7HP14</accession>
<evidence type="ECO:0000313" key="3">
    <source>
        <dbReference type="Proteomes" id="UP000602905"/>
    </source>
</evidence>
<dbReference type="OrthoDB" id="3153389at2759"/>
<feature type="region of interest" description="Disordered" evidence="1">
    <location>
        <begin position="9"/>
        <end position="28"/>
    </location>
</feature>
<evidence type="ECO:0000313" key="2">
    <source>
        <dbReference type="EMBL" id="KAF8705154.1"/>
    </source>
</evidence>
<feature type="region of interest" description="Disordered" evidence="1">
    <location>
        <begin position="272"/>
        <end position="300"/>
    </location>
</feature>
<feature type="region of interest" description="Disordered" evidence="1">
    <location>
        <begin position="344"/>
        <end position="366"/>
    </location>
</feature>
<dbReference type="AlphaFoldDB" id="A0A8H7HP14"/>
<organism evidence="2 3">
    <name type="scientific">Rhizoctonia solani</name>
    <dbReference type="NCBI Taxonomy" id="456999"/>
    <lineage>
        <taxon>Eukaryota</taxon>
        <taxon>Fungi</taxon>
        <taxon>Dikarya</taxon>
        <taxon>Basidiomycota</taxon>
        <taxon>Agaricomycotina</taxon>
        <taxon>Agaricomycetes</taxon>
        <taxon>Cantharellales</taxon>
        <taxon>Ceratobasidiaceae</taxon>
        <taxon>Rhizoctonia</taxon>
    </lineage>
</organism>
<feature type="region of interest" description="Disordered" evidence="1">
    <location>
        <begin position="95"/>
        <end position="122"/>
    </location>
</feature>
<feature type="non-terminal residue" evidence="2">
    <location>
        <position position="1"/>
    </location>
</feature>
<gene>
    <name evidence="2" type="ORF">RHS03_05410</name>
</gene>
<feature type="compositionally biased region" description="Polar residues" evidence="1">
    <location>
        <begin position="287"/>
        <end position="300"/>
    </location>
</feature>
<sequence length="366" mass="40284">MKDPLLINVSSTHWPSRPAPPPAPSTPLERSRWNWTLIAASLATSSLSTRNLCTCEFASYCSLECMTGEDLPLSPAPHTVNSRLRARLEGPSPIGWSRKVREPRSRSMSRVRPRMSNAPRAPPVIQLGFDAEDRAPSPESEVAWSLPAAGATRLVGSRWMGKDYEGIKCWAHGVRGYPDDEMSDDDSDSDIFDVKAAPIFPITIKSPRSSRRAPSTQASLTPRHMSVFTLDDTASLATPVTDNCLAQGYLESYQSANTEAAQRLRRLVTGSTASTLNSSAPKPAKARTTSTPIPTNLPKSLSSEPVWISRSIQSSVKADQRGRDWGGLYDVECEKEELASDRIGSYIPTDSWQRGRTRQRSHTDQF</sequence>
<dbReference type="EMBL" id="JACYCD010000053">
    <property type="protein sequence ID" value="KAF8705154.1"/>
    <property type="molecule type" value="Genomic_DNA"/>
</dbReference>